<name>A0A135L6T3_9BACI</name>
<dbReference type="RefSeq" id="WP_068726691.1">
    <property type="nucleotide sequence ID" value="NZ_LSKU01000001.1"/>
</dbReference>
<sequence>MENLLKQILEGNKRSVGKAISIIENDLPEKVELLNQLYPYTGHAKVIGITGPPGAGKSTLVDAIIQVIRQTGAKVGVIAVDPTSPFTGGAILGDRIRMQKHALDPNVFIRSMGSRGTLGGLAKTTREVVRVLDSMGNDYILIETVGVGQSELEIINVADTIMVVLHPGGGDTIQAFKAGLMEIADLFVINKSDLPGVEKLIHEIEMLIEMTKINANWKPPIIKTISTNQVGLEELWAALQNHQQYLIERGVLQKQRTSFLKREVVELLHHLFQQKIDVAIYTQFFNKELDQLVNKERSPEEIARIMFEKICPMKS</sequence>
<dbReference type="NCBIfam" id="TIGR00750">
    <property type="entry name" value="lao"/>
    <property type="match status" value="1"/>
</dbReference>
<dbReference type="Proteomes" id="UP000070352">
    <property type="component" value="Unassembled WGS sequence"/>
</dbReference>
<feature type="domain" description="AAA+ ATPase" evidence="6">
    <location>
        <begin position="43"/>
        <end position="193"/>
    </location>
</feature>
<evidence type="ECO:0000256" key="4">
    <source>
        <dbReference type="ARBA" id="ARBA00023134"/>
    </source>
</evidence>
<dbReference type="SUPFAM" id="SSF52540">
    <property type="entry name" value="P-loop containing nucleoside triphosphate hydrolases"/>
    <property type="match status" value="1"/>
</dbReference>
<evidence type="ECO:0000256" key="1">
    <source>
        <dbReference type="ARBA" id="ARBA00009625"/>
    </source>
</evidence>
<gene>
    <name evidence="7" type="ORF">U473_12090</name>
</gene>
<keyword evidence="4" id="KW-0342">GTP-binding</keyword>
<evidence type="ECO:0000313" key="7">
    <source>
        <dbReference type="EMBL" id="KXG44680.1"/>
    </source>
</evidence>
<evidence type="ECO:0000256" key="3">
    <source>
        <dbReference type="ARBA" id="ARBA00022801"/>
    </source>
</evidence>
<accession>A0A135L6T3</accession>
<proteinExistence type="inferred from homology"/>
<keyword evidence="3" id="KW-0378">Hydrolase</keyword>
<keyword evidence="8" id="KW-1185">Reference proteome</keyword>
<dbReference type="PANTHER" id="PTHR43087:SF1">
    <property type="entry name" value="LAO_AO TRANSPORT SYSTEM ATPASE"/>
    <property type="match status" value="1"/>
</dbReference>
<dbReference type="OrthoDB" id="9778292at2"/>
<evidence type="ECO:0000259" key="6">
    <source>
        <dbReference type="SMART" id="SM00382"/>
    </source>
</evidence>
<comment type="similarity">
    <text evidence="1">Belongs to the SIMIBI class G3E GTPase family. ArgK/MeaB subfamily.</text>
</comment>
<dbReference type="GO" id="GO:0003924">
    <property type="term" value="F:GTPase activity"/>
    <property type="evidence" value="ECO:0007669"/>
    <property type="project" value="InterPro"/>
</dbReference>
<dbReference type="Pfam" id="PF03308">
    <property type="entry name" value="MeaB"/>
    <property type="match status" value="1"/>
</dbReference>
<dbReference type="SMART" id="SM00382">
    <property type="entry name" value="AAA"/>
    <property type="match status" value="1"/>
</dbReference>
<keyword evidence="2" id="KW-0547">Nucleotide-binding</keyword>
<dbReference type="InterPro" id="IPR003593">
    <property type="entry name" value="AAA+_ATPase"/>
</dbReference>
<dbReference type="EMBL" id="LSKU01000001">
    <property type="protein sequence ID" value="KXG44680.1"/>
    <property type="molecule type" value="Genomic_DNA"/>
</dbReference>
<dbReference type="Gene3D" id="3.40.50.300">
    <property type="entry name" value="P-loop containing nucleotide triphosphate hydrolases"/>
    <property type="match status" value="1"/>
</dbReference>
<dbReference type="CDD" id="cd03114">
    <property type="entry name" value="MMAA-like"/>
    <property type="match status" value="1"/>
</dbReference>
<dbReference type="InterPro" id="IPR027417">
    <property type="entry name" value="P-loop_NTPase"/>
</dbReference>
<evidence type="ECO:0000313" key="8">
    <source>
        <dbReference type="Proteomes" id="UP000070352"/>
    </source>
</evidence>
<keyword evidence="5" id="KW-0143">Chaperone</keyword>
<organism evidence="7 8">
    <name type="scientific">Tepidibacillus decaturensis</name>
    <dbReference type="NCBI Taxonomy" id="1413211"/>
    <lineage>
        <taxon>Bacteria</taxon>
        <taxon>Bacillati</taxon>
        <taxon>Bacillota</taxon>
        <taxon>Bacilli</taxon>
        <taxon>Bacillales</taxon>
        <taxon>Bacillaceae</taxon>
        <taxon>Tepidibacillus</taxon>
    </lineage>
</organism>
<dbReference type="GO" id="GO:0005525">
    <property type="term" value="F:GTP binding"/>
    <property type="evidence" value="ECO:0007669"/>
    <property type="project" value="UniProtKB-KW"/>
</dbReference>
<dbReference type="InterPro" id="IPR005129">
    <property type="entry name" value="GTPase_ArgK"/>
</dbReference>
<protein>
    <submittedName>
        <fullName evidence="7">GTPase</fullName>
    </submittedName>
</protein>
<reference evidence="7 8" key="1">
    <citation type="submission" date="2016-02" db="EMBL/GenBank/DDBJ databases">
        <title>Draft Genome for Tepidibacillus decaturensis nov. sp. Strain Z9, an Anaerobic, Moderately Thermophilic and Heterotrophic Bacterium from Deep Subsurface of the Illinois Basin, USA.</title>
        <authorList>
            <person name="Dong Y."/>
            <person name="Chang J.Y."/>
            <person name="Sanford R."/>
            <person name="Fouke B.W."/>
        </authorList>
    </citation>
    <scope>NUCLEOTIDE SEQUENCE [LARGE SCALE GENOMIC DNA]</scope>
    <source>
        <strain evidence="7 8">Z9</strain>
    </source>
</reference>
<comment type="caution">
    <text evidence="7">The sequence shown here is derived from an EMBL/GenBank/DDBJ whole genome shotgun (WGS) entry which is preliminary data.</text>
</comment>
<dbReference type="InterPro" id="IPR052040">
    <property type="entry name" value="GTPase/Isobutyryl-CoA_mutase"/>
</dbReference>
<dbReference type="STRING" id="1413211.U473_12090"/>
<evidence type="ECO:0000256" key="5">
    <source>
        <dbReference type="ARBA" id="ARBA00023186"/>
    </source>
</evidence>
<dbReference type="PANTHER" id="PTHR43087">
    <property type="entry name" value="LYSINE/ARGININE/ORNITHINE TRANSPORT SYSTEM KINASE"/>
    <property type="match status" value="1"/>
</dbReference>
<evidence type="ECO:0000256" key="2">
    <source>
        <dbReference type="ARBA" id="ARBA00022741"/>
    </source>
</evidence>
<dbReference type="AlphaFoldDB" id="A0A135L6T3"/>